<evidence type="ECO:0000256" key="3">
    <source>
        <dbReference type="ARBA" id="ARBA00022827"/>
    </source>
</evidence>
<gene>
    <name evidence="5" type="ORF">UW55_C0036G0006</name>
</gene>
<dbReference type="SUPFAM" id="SSF51905">
    <property type="entry name" value="FAD/NAD(P)-binding domain"/>
    <property type="match status" value="2"/>
</dbReference>
<protein>
    <submittedName>
        <fullName evidence="5">NAD(P)H-nitrite reductase</fullName>
    </submittedName>
</protein>
<dbReference type="PANTHER" id="PTHR43429">
    <property type="entry name" value="PYRIDINE NUCLEOTIDE-DISULFIDE OXIDOREDUCTASE DOMAIN-CONTAINING"/>
    <property type="match status" value="1"/>
</dbReference>
<comment type="caution">
    <text evidence="5">The sequence shown here is derived from an EMBL/GenBank/DDBJ whole genome shotgun (WGS) entry which is preliminary data.</text>
</comment>
<dbReference type="Gene3D" id="3.50.50.60">
    <property type="entry name" value="FAD/NAD(P)-binding domain"/>
    <property type="match status" value="2"/>
</dbReference>
<evidence type="ECO:0000313" key="6">
    <source>
        <dbReference type="Proteomes" id="UP000033945"/>
    </source>
</evidence>
<dbReference type="Pfam" id="PF07992">
    <property type="entry name" value="Pyr_redox_2"/>
    <property type="match status" value="1"/>
</dbReference>
<comment type="cofactor">
    <cofactor evidence="1">
        <name>FAD</name>
        <dbReference type="ChEBI" id="CHEBI:57692"/>
    </cofactor>
</comment>
<reference evidence="5 6" key="1">
    <citation type="journal article" date="2015" name="Nature">
        <title>rRNA introns, odd ribosomes, and small enigmatic genomes across a large radiation of phyla.</title>
        <authorList>
            <person name="Brown C.T."/>
            <person name="Hug L.A."/>
            <person name="Thomas B.C."/>
            <person name="Sharon I."/>
            <person name="Castelle C.J."/>
            <person name="Singh A."/>
            <person name="Wilkins M.J."/>
            <person name="Williams K.H."/>
            <person name="Banfield J.F."/>
        </authorList>
    </citation>
    <scope>NUCLEOTIDE SEQUENCE [LARGE SCALE GENOMIC DNA]</scope>
</reference>
<dbReference type="AlphaFoldDB" id="A0A0G1IQG8"/>
<accession>A0A0G1IQG8</accession>
<dbReference type="GO" id="GO:0016491">
    <property type="term" value="F:oxidoreductase activity"/>
    <property type="evidence" value="ECO:0007669"/>
    <property type="project" value="InterPro"/>
</dbReference>
<evidence type="ECO:0000259" key="4">
    <source>
        <dbReference type="Pfam" id="PF07992"/>
    </source>
</evidence>
<keyword evidence="3" id="KW-0274">FAD</keyword>
<evidence type="ECO:0000313" key="5">
    <source>
        <dbReference type="EMBL" id="KKT61193.1"/>
    </source>
</evidence>
<evidence type="ECO:0000256" key="1">
    <source>
        <dbReference type="ARBA" id="ARBA00001974"/>
    </source>
</evidence>
<dbReference type="InterPro" id="IPR050260">
    <property type="entry name" value="FAD-bd_OxRdtase"/>
</dbReference>
<dbReference type="PANTHER" id="PTHR43429:SF3">
    <property type="entry name" value="NITRITE REDUCTASE [NAD(P)H]"/>
    <property type="match status" value="1"/>
</dbReference>
<dbReference type="PRINTS" id="PR00368">
    <property type="entry name" value="FADPNR"/>
</dbReference>
<keyword evidence="2" id="KW-0285">Flavoprotein</keyword>
<proteinExistence type="predicted"/>
<dbReference type="InterPro" id="IPR023753">
    <property type="entry name" value="FAD/NAD-binding_dom"/>
</dbReference>
<dbReference type="PRINTS" id="PR00469">
    <property type="entry name" value="PNDRDTASEII"/>
</dbReference>
<evidence type="ECO:0000256" key="2">
    <source>
        <dbReference type="ARBA" id="ARBA00022630"/>
    </source>
</evidence>
<organism evidence="5 6">
    <name type="scientific">Candidatus Giovannonibacteria bacterium GW2011_GWA2_44_26</name>
    <dbReference type="NCBI Taxonomy" id="1618648"/>
    <lineage>
        <taxon>Bacteria</taxon>
        <taxon>Candidatus Giovannoniibacteriota</taxon>
    </lineage>
</organism>
<sequence>MESADYLVIGGGIAGTTAAETLREEDPRAKIAILEAEPHVLYSRVLIPKYIKGQIQKDALFLRKISDYAEKNIDFYPSAKVSKINPERRETILENGQIFSYKKLLIASGGKPKTWTSDVQVDVGRPKVLRMHTLEDAEEIKSALAGAKEKMVLILGEGFIALEFLRIFILNGFKTHLATKSDVWGETRLGRTGAEMLEEVFKKHGVIIHKKIVNGEKIKSALTAVGIGLARDLEDFAGLEVGQGILTDEFLETSQPGIFAAGDIAEFFDAIAGRRRIVGNWTNSFLQGRTAALNMLGRRVLFKNVSTYNISCLDEKLTFAGDTEDFDDVLEIKKDGTLLRALFSARGGSAFGGKDKILTGAVLINRFNDKIEMTKLIERGAEKNEVAKIFS</sequence>
<feature type="domain" description="FAD/NAD(P)-binding" evidence="4">
    <location>
        <begin position="5"/>
        <end position="288"/>
    </location>
</feature>
<name>A0A0G1IQG8_9BACT</name>
<dbReference type="InterPro" id="IPR036188">
    <property type="entry name" value="FAD/NAD-bd_sf"/>
</dbReference>
<dbReference type="Proteomes" id="UP000033945">
    <property type="component" value="Unassembled WGS sequence"/>
</dbReference>
<dbReference type="EMBL" id="LCIT01000036">
    <property type="protein sequence ID" value="KKT61193.1"/>
    <property type="molecule type" value="Genomic_DNA"/>
</dbReference>